<gene>
    <name evidence="2" type="ORF">BHM03_00037537</name>
</gene>
<reference evidence="2" key="1">
    <citation type="journal article" date="2018" name="Data Brief">
        <title>Genome sequence data from 17 accessions of Ensete ventricosum, a staple food crop for millions in Ethiopia.</title>
        <authorList>
            <person name="Yemataw Z."/>
            <person name="Muzemil S."/>
            <person name="Ambachew D."/>
            <person name="Tripathi L."/>
            <person name="Tesfaye K."/>
            <person name="Chala A."/>
            <person name="Farbos A."/>
            <person name="O'Neill P."/>
            <person name="Moore K."/>
            <person name="Grant M."/>
            <person name="Studholme D.J."/>
        </authorList>
    </citation>
    <scope>NUCLEOTIDE SEQUENCE [LARGE SCALE GENOMIC DNA]</scope>
    <source>
        <tissue evidence="2">Leaf</tissue>
    </source>
</reference>
<dbReference type="AlphaFoldDB" id="A0A445MJV9"/>
<organism evidence="2">
    <name type="scientific">Ensete ventricosum</name>
    <name type="common">Abyssinian banana</name>
    <name type="synonym">Musa ensete</name>
    <dbReference type="NCBI Taxonomy" id="4639"/>
    <lineage>
        <taxon>Eukaryota</taxon>
        <taxon>Viridiplantae</taxon>
        <taxon>Streptophyta</taxon>
        <taxon>Embryophyta</taxon>
        <taxon>Tracheophyta</taxon>
        <taxon>Spermatophyta</taxon>
        <taxon>Magnoliopsida</taxon>
        <taxon>Liliopsida</taxon>
        <taxon>Zingiberales</taxon>
        <taxon>Musaceae</taxon>
        <taxon>Ensete</taxon>
    </lineage>
</organism>
<dbReference type="EMBL" id="KV876264">
    <property type="protein sequence ID" value="RZR74493.1"/>
    <property type="molecule type" value="Genomic_DNA"/>
</dbReference>
<proteinExistence type="predicted"/>
<accession>A0A445MJV9</accession>
<feature type="region of interest" description="Disordered" evidence="1">
    <location>
        <begin position="1"/>
        <end position="51"/>
    </location>
</feature>
<sequence length="173" mass="18658">MVREQRRRTGEDRARAIESHGRDGSSSKAAIESTEIVAREKRRKRTRVSIGSQGKWTTPLTEGTSTCSSHICHGRTAFSLRVVDIVAEMTGSSTDESKSDLDCRTPSRWPMRVHSAYFNGQDASPAPSEVSAAATRTGDSKISTIAVAEIACAEPDGLISVGGKRTQCSESRS</sequence>
<name>A0A445MJV9_ENSVE</name>
<evidence type="ECO:0000256" key="1">
    <source>
        <dbReference type="SAM" id="MobiDB-lite"/>
    </source>
</evidence>
<feature type="compositionally biased region" description="Basic and acidic residues" evidence="1">
    <location>
        <begin position="1"/>
        <end position="25"/>
    </location>
</feature>
<dbReference type="Proteomes" id="UP000290560">
    <property type="component" value="Unassembled WGS sequence"/>
</dbReference>
<evidence type="ECO:0000313" key="2">
    <source>
        <dbReference type="EMBL" id="RZR74493.1"/>
    </source>
</evidence>
<protein>
    <submittedName>
        <fullName evidence="2">Uncharacterized protein</fullName>
    </submittedName>
</protein>